<feature type="compositionally biased region" description="Low complexity" evidence="1">
    <location>
        <begin position="40"/>
        <end position="64"/>
    </location>
</feature>
<evidence type="ECO:0000313" key="4">
    <source>
        <dbReference type="EMBL" id="EIJ34271.1"/>
    </source>
</evidence>
<dbReference type="PANTHER" id="PTHR34853:SF1">
    <property type="entry name" value="LIPASE 5"/>
    <property type="match status" value="1"/>
</dbReference>
<keyword evidence="2" id="KW-0732">Signal</keyword>
<dbReference type="InterPro" id="IPR001375">
    <property type="entry name" value="Peptidase_S9_cat"/>
</dbReference>
<dbReference type="AlphaFoldDB" id="A0A656HB03"/>
<reference evidence="5" key="1">
    <citation type="journal article" date="2011" name="Stand. Genomic Sci.">
        <title>Genome sequence of the filamentous, gliding Thiothrix nivea neotype strain (JP2(T)).</title>
        <authorList>
            <person name="Lapidus A."/>
            <person name="Nolan M."/>
            <person name="Lucas S."/>
            <person name="Glavina Del Rio T."/>
            <person name="Tice H."/>
            <person name="Cheng J.F."/>
            <person name="Tapia R."/>
            <person name="Han C."/>
            <person name="Goodwin L."/>
            <person name="Pitluck S."/>
            <person name="Liolios K."/>
            <person name="Pagani I."/>
            <person name="Ivanova N."/>
            <person name="Huntemann M."/>
            <person name="Mavromatis K."/>
            <person name="Mikhailova N."/>
            <person name="Pati A."/>
            <person name="Chen A."/>
            <person name="Palaniappan K."/>
            <person name="Land M."/>
            <person name="Brambilla E.M."/>
            <person name="Rohde M."/>
            <person name="Abt B."/>
            <person name="Verbarg S."/>
            <person name="Goker M."/>
            <person name="Bristow J."/>
            <person name="Eisen J.A."/>
            <person name="Markowitz V."/>
            <person name="Hugenholtz P."/>
            <person name="Kyrpides N.C."/>
            <person name="Klenk H.P."/>
            <person name="Woyke T."/>
        </authorList>
    </citation>
    <scope>NUCLEOTIDE SEQUENCE [LARGE SCALE GENOMIC DNA]</scope>
    <source>
        <strain evidence="5">ATCC 35100 / DSM 5205 / JP2</strain>
    </source>
</reference>
<feature type="domain" description="Peptidase S9 prolyl oligopeptidase catalytic" evidence="3">
    <location>
        <begin position="208"/>
        <end position="307"/>
    </location>
</feature>
<dbReference type="Proteomes" id="UP000005317">
    <property type="component" value="Unassembled WGS sequence"/>
</dbReference>
<dbReference type="GO" id="GO:0016042">
    <property type="term" value="P:lipid catabolic process"/>
    <property type="evidence" value="ECO:0007669"/>
    <property type="project" value="InterPro"/>
</dbReference>
<dbReference type="InterPro" id="IPR029058">
    <property type="entry name" value="AB_hydrolase_fold"/>
</dbReference>
<evidence type="ECO:0000256" key="2">
    <source>
        <dbReference type="SAM" id="SignalP"/>
    </source>
</evidence>
<dbReference type="Pfam" id="PF00326">
    <property type="entry name" value="Peptidase_S9"/>
    <property type="match status" value="1"/>
</dbReference>
<dbReference type="GO" id="GO:0006508">
    <property type="term" value="P:proteolysis"/>
    <property type="evidence" value="ECO:0007669"/>
    <property type="project" value="InterPro"/>
</dbReference>
<protein>
    <recommendedName>
        <fullName evidence="3">Peptidase S9 prolyl oligopeptidase catalytic domain-containing protein</fullName>
    </recommendedName>
</protein>
<gene>
    <name evidence="4" type="ORF">Thini_1688</name>
</gene>
<feature type="chain" id="PRO_5025016310" description="Peptidase S9 prolyl oligopeptidase catalytic domain-containing protein" evidence="2">
    <location>
        <begin position="26"/>
        <end position="458"/>
    </location>
</feature>
<dbReference type="SUPFAM" id="SSF53474">
    <property type="entry name" value="alpha/beta-Hydrolases"/>
    <property type="match status" value="1"/>
</dbReference>
<proteinExistence type="predicted"/>
<evidence type="ECO:0000313" key="5">
    <source>
        <dbReference type="Proteomes" id="UP000005317"/>
    </source>
</evidence>
<dbReference type="GO" id="GO:0008236">
    <property type="term" value="F:serine-type peptidase activity"/>
    <property type="evidence" value="ECO:0007669"/>
    <property type="project" value="InterPro"/>
</dbReference>
<dbReference type="Gene3D" id="3.40.50.1820">
    <property type="entry name" value="alpha/beta hydrolase"/>
    <property type="match status" value="1"/>
</dbReference>
<evidence type="ECO:0000259" key="3">
    <source>
        <dbReference type="Pfam" id="PF00326"/>
    </source>
</evidence>
<keyword evidence="5" id="KW-1185">Reference proteome</keyword>
<dbReference type="EMBL" id="JH651384">
    <property type="protein sequence ID" value="EIJ34271.1"/>
    <property type="molecule type" value="Genomic_DNA"/>
</dbReference>
<organism evidence="4 5">
    <name type="scientific">Thiothrix nivea (strain ATCC 35100 / DSM 5205 / JP2)</name>
    <dbReference type="NCBI Taxonomy" id="870187"/>
    <lineage>
        <taxon>Bacteria</taxon>
        <taxon>Pseudomonadati</taxon>
        <taxon>Pseudomonadota</taxon>
        <taxon>Gammaproteobacteria</taxon>
        <taxon>Thiotrichales</taxon>
        <taxon>Thiotrichaceae</taxon>
        <taxon>Thiothrix</taxon>
    </lineage>
</organism>
<accession>A0A656HB03</accession>
<feature type="signal peptide" evidence="2">
    <location>
        <begin position="1"/>
        <end position="25"/>
    </location>
</feature>
<sequence precursor="true">MFRHPSHRTTAFTCLMLSASLLLSACSGGNNPPNNLTANSDTTSVTTDTSSGSDSADTGKSDATVNTGNVSTPADNTSANTGTGSSTTDTATGTDTTTQPTEPPRITNARGALLGGQLINTNSVEASTEAASDPTSKVPAVIPQYAVNHYRVTYQTMDSAGQLIEASGLVAVPQKPAGAKSPLLSFQHGTIFHDREAPSNETVAASPANIVASLGYVVIAADYVGYGASRGKPHPYLQAKPSAIAVADFLTAARQWLADQKIPVNNQLFLTGYSEGGYVTLAAQQALESDNIPITASVAGAGPYDLKYTLDELYDGLLDTLYTKLTSFSFRPGYAAKYPGKFDEMLVDALLEQITPDDSDIVFDKTFLMDWMADDDATMAANSVHDWLAKTPTRLTHGRDDETVPFGNATIALDAMRKRGTQNIDLAECTATPSNHSNCIKPYAQFMAEYFGQFATDL</sequence>
<dbReference type="PANTHER" id="PTHR34853">
    <property type="match status" value="1"/>
</dbReference>
<name>A0A656HB03_THINJ</name>
<feature type="compositionally biased region" description="Polar residues" evidence="1">
    <location>
        <begin position="65"/>
        <end position="74"/>
    </location>
</feature>
<dbReference type="PROSITE" id="PS51257">
    <property type="entry name" value="PROKAR_LIPOPROTEIN"/>
    <property type="match status" value="1"/>
</dbReference>
<dbReference type="GO" id="GO:0004806">
    <property type="term" value="F:triacylglycerol lipase activity"/>
    <property type="evidence" value="ECO:0007669"/>
    <property type="project" value="InterPro"/>
</dbReference>
<dbReference type="RefSeq" id="WP_002708204.1">
    <property type="nucleotide sequence ID" value="NZ_JH651384.1"/>
</dbReference>
<dbReference type="InterPro" id="IPR005152">
    <property type="entry name" value="Lipase_secreted"/>
</dbReference>
<feature type="region of interest" description="Disordered" evidence="1">
    <location>
        <begin position="33"/>
        <end position="108"/>
    </location>
</feature>
<evidence type="ECO:0000256" key="1">
    <source>
        <dbReference type="SAM" id="MobiDB-lite"/>
    </source>
</evidence>
<feature type="compositionally biased region" description="Low complexity" evidence="1">
    <location>
        <begin position="75"/>
        <end position="98"/>
    </location>
</feature>